<sequence>MTSRLEPSSASSVPNPSLPGDERTWAESDVGPASTWSSALQSFAATISSFAYPSAIFWSRQLILLHNEAWVEVSDVTGQGQAQRDKLAASVWHALATSLDGGLPGRILDRHFLREKTRVHDGYIVLLSPLFDESRGDDPAGVLAQLIPQQAVPDHGSTQDAESRSAVDNNAADASAPPINDSGDATSRDKHPFFHRFAEMLPTGLAIIDNRAESVYVNKRFYELTTHHGPDKTFTSWPKSIHSDDYDRVMHAYQDAVRDQKEMRVEFRALGEEVYWRLLLLTPVRGENLKHVHLEGSHGFICTIVDITPEKNAEISEREAAREAVERKKQQERFIDMISHEIRNPLSAMLHCTEDIETAINCTSPDVDVEGIREALETIDLCISHQRKIVDDVLSFSKLDSSMLALVPRPTQPSLHVAESLKIFGPEFRKQELELKFRIDTSYVECDMSWVMADRNRVGQILVNLLTNAIKFTAKSEGERAVTVSIGASPERPTSYPPNVVFFDSDDRAYRMDATNTCEWGNGETLYVLVAVKDTGIGISKERQMILFERFRQATPKTSEVYGGTGLGLNISRKLCHLHGGEIGVASKENEGSTFSFFFKVRRTSDPDEESHEDRETEDTANVKHHMEKQGLESPSHVDEGSIPESVQSPPVRNVFESMSPNGTRDKRFQETADAAGQVAQPEPDIYAMCERPESAKEHARDESLQSPEIAKPEAELDKALLTTSLPGPRKIHILLAEDNIVNQRILLRKLQRQGYHVTTANNGQEAMDGVRKAPKLTSGEQDAFDIILMDQEMPVMDGNAATMGIRKMERHGEVEHLPILGVTANVRDDQQDEMRESGMDDVISKPYKITELVTKMEALLKEMKSGG</sequence>
<evidence type="ECO:0000259" key="5">
    <source>
        <dbReference type="PROSITE" id="PS50110"/>
    </source>
</evidence>
<keyword evidence="7" id="KW-1185">Reference proteome</keyword>
<dbReference type="Pfam" id="PF02518">
    <property type="entry name" value="HATPase_c"/>
    <property type="match status" value="1"/>
</dbReference>
<feature type="compositionally biased region" description="Acidic residues" evidence="3">
    <location>
        <begin position="607"/>
        <end position="619"/>
    </location>
</feature>
<dbReference type="PANTHER" id="PTHR43719:SF60">
    <property type="entry name" value="HISTIDINE KINASE G2"/>
    <property type="match status" value="1"/>
</dbReference>
<dbReference type="InterPro" id="IPR035965">
    <property type="entry name" value="PAS-like_dom_sf"/>
</dbReference>
<dbReference type="GO" id="GO:0000155">
    <property type="term" value="F:phosphorelay sensor kinase activity"/>
    <property type="evidence" value="ECO:0007669"/>
    <property type="project" value="InterPro"/>
</dbReference>
<dbReference type="SUPFAM" id="SSF47384">
    <property type="entry name" value="Homodimeric domain of signal transducing histidine kinase"/>
    <property type="match status" value="1"/>
</dbReference>
<dbReference type="InterPro" id="IPR005467">
    <property type="entry name" value="His_kinase_dom"/>
</dbReference>
<dbReference type="Gene3D" id="3.30.565.10">
    <property type="entry name" value="Histidine kinase-like ATPase, C-terminal domain"/>
    <property type="match status" value="1"/>
</dbReference>
<feature type="compositionally biased region" description="Polar residues" evidence="3">
    <location>
        <begin position="1"/>
        <end position="15"/>
    </location>
</feature>
<dbReference type="CDD" id="cd17546">
    <property type="entry name" value="REC_hyHK_CKI1_RcsC-like"/>
    <property type="match status" value="1"/>
</dbReference>
<dbReference type="PANTHER" id="PTHR43719">
    <property type="entry name" value="TWO-COMPONENT HISTIDINE KINASE"/>
    <property type="match status" value="1"/>
</dbReference>
<dbReference type="InterPro" id="IPR003594">
    <property type="entry name" value="HATPase_dom"/>
</dbReference>
<feature type="region of interest" description="Disordered" evidence="3">
    <location>
        <begin position="151"/>
        <end position="187"/>
    </location>
</feature>
<dbReference type="InterPro" id="IPR050956">
    <property type="entry name" value="2C_system_His_kinase"/>
</dbReference>
<dbReference type="OrthoDB" id="60033at2759"/>
<feature type="region of interest" description="Disordered" evidence="3">
    <location>
        <begin position="693"/>
        <end position="713"/>
    </location>
</feature>
<dbReference type="PROSITE" id="PS50110">
    <property type="entry name" value="RESPONSE_REGULATORY"/>
    <property type="match status" value="1"/>
</dbReference>
<keyword evidence="6" id="KW-0418">Kinase</keyword>
<evidence type="ECO:0000313" key="7">
    <source>
        <dbReference type="Proteomes" id="UP000799767"/>
    </source>
</evidence>
<dbReference type="PRINTS" id="PR00344">
    <property type="entry name" value="BCTRLSENSOR"/>
</dbReference>
<dbReference type="InterPro" id="IPR011006">
    <property type="entry name" value="CheY-like_superfamily"/>
</dbReference>
<feature type="region of interest" description="Disordered" evidence="3">
    <location>
        <begin position="1"/>
        <end position="29"/>
    </location>
</feature>
<feature type="compositionally biased region" description="Low complexity" evidence="3">
    <location>
        <begin position="166"/>
        <end position="182"/>
    </location>
</feature>
<dbReference type="InterPro" id="IPR003661">
    <property type="entry name" value="HisK_dim/P_dom"/>
</dbReference>
<dbReference type="Pfam" id="PF00072">
    <property type="entry name" value="Response_reg"/>
    <property type="match status" value="1"/>
</dbReference>
<dbReference type="Gene3D" id="3.30.450.20">
    <property type="entry name" value="PAS domain"/>
    <property type="match status" value="1"/>
</dbReference>
<evidence type="ECO:0000313" key="6">
    <source>
        <dbReference type="EMBL" id="KAF2483264.1"/>
    </source>
</evidence>
<accession>A0A6A6PUA1</accession>
<feature type="compositionally biased region" description="Basic and acidic residues" evidence="3">
    <location>
        <begin position="628"/>
        <end position="640"/>
    </location>
</feature>
<feature type="modified residue" description="4-aspartylphosphate" evidence="2">
    <location>
        <position position="791"/>
    </location>
</feature>
<keyword evidence="1 2" id="KW-0597">Phosphoprotein</keyword>
<organism evidence="6 7">
    <name type="scientific">Neohortaea acidophila</name>
    <dbReference type="NCBI Taxonomy" id="245834"/>
    <lineage>
        <taxon>Eukaryota</taxon>
        <taxon>Fungi</taxon>
        <taxon>Dikarya</taxon>
        <taxon>Ascomycota</taxon>
        <taxon>Pezizomycotina</taxon>
        <taxon>Dothideomycetes</taxon>
        <taxon>Dothideomycetidae</taxon>
        <taxon>Mycosphaerellales</taxon>
        <taxon>Teratosphaeriaceae</taxon>
        <taxon>Neohortaea</taxon>
    </lineage>
</organism>
<dbReference type="Gene3D" id="3.40.50.2300">
    <property type="match status" value="1"/>
</dbReference>
<dbReference type="CDD" id="cd16922">
    <property type="entry name" value="HATPase_EvgS-ArcB-TorS-like"/>
    <property type="match status" value="1"/>
</dbReference>
<feature type="domain" description="Response regulatory" evidence="5">
    <location>
        <begin position="733"/>
        <end position="861"/>
    </location>
</feature>
<dbReference type="SUPFAM" id="SSF55785">
    <property type="entry name" value="PYP-like sensor domain (PAS domain)"/>
    <property type="match status" value="1"/>
</dbReference>
<dbReference type="RefSeq" id="XP_033589834.1">
    <property type="nucleotide sequence ID" value="XM_033733553.1"/>
</dbReference>
<reference evidence="6" key="1">
    <citation type="journal article" date="2020" name="Stud. Mycol.">
        <title>101 Dothideomycetes genomes: a test case for predicting lifestyles and emergence of pathogens.</title>
        <authorList>
            <person name="Haridas S."/>
            <person name="Albert R."/>
            <person name="Binder M."/>
            <person name="Bloem J."/>
            <person name="Labutti K."/>
            <person name="Salamov A."/>
            <person name="Andreopoulos B."/>
            <person name="Baker S."/>
            <person name="Barry K."/>
            <person name="Bills G."/>
            <person name="Bluhm B."/>
            <person name="Cannon C."/>
            <person name="Castanera R."/>
            <person name="Culley D."/>
            <person name="Daum C."/>
            <person name="Ezra D."/>
            <person name="Gonzalez J."/>
            <person name="Henrissat B."/>
            <person name="Kuo A."/>
            <person name="Liang C."/>
            <person name="Lipzen A."/>
            <person name="Lutzoni F."/>
            <person name="Magnuson J."/>
            <person name="Mondo S."/>
            <person name="Nolan M."/>
            <person name="Ohm R."/>
            <person name="Pangilinan J."/>
            <person name="Park H.-J."/>
            <person name="Ramirez L."/>
            <person name="Alfaro M."/>
            <person name="Sun H."/>
            <person name="Tritt A."/>
            <person name="Yoshinaga Y."/>
            <person name="Zwiers L.-H."/>
            <person name="Turgeon B."/>
            <person name="Goodwin S."/>
            <person name="Spatafora J."/>
            <person name="Crous P."/>
            <person name="Grigoriev I."/>
        </authorList>
    </citation>
    <scope>NUCLEOTIDE SEQUENCE</scope>
    <source>
        <strain evidence="6">CBS 113389</strain>
    </source>
</reference>
<gene>
    <name evidence="6" type="ORF">BDY17DRAFT_297122</name>
</gene>
<feature type="region of interest" description="Disordered" evidence="3">
    <location>
        <begin position="604"/>
        <end position="666"/>
    </location>
</feature>
<dbReference type="EMBL" id="MU001635">
    <property type="protein sequence ID" value="KAF2483264.1"/>
    <property type="molecule type" value="Genomic_DNA"/>
</dbReference>
<dbReference type="Proteomes" id="UP000799767">
    <property type="component" value="Unassembled WGS sequence"/>
</dbReference>
<evidence type="ECO:0000259" key="4">
    <source>
        <dbReference type="PROSITE" id="PS50109"/>
    </source>
</evidence>
<name>A0A6A6PUA1_9PEZI</name>
<dbReference type="Gene3D" id="1.10.287.130">
    <property type="match status" value="1"/>
</dbReference>
<dbReference type="CDD" id="cd00082">
    <property type="entry name" value="HisKA"/>
    <property type="match status" value="1"/>
</dbReference>
<proteinExistence type="predicted"/>
<feature type="domain" description="Histidine kinase" evidence="4">
    <location>
        <begin position="337"/>
        <end position="603"/>
    </location>
</feature>
<dbReference type="SMART" id="SM00448">
    <property type="entry name" value="REC"/>
    <property type="match status" value="1"/>
</dbReference>
<feature type="compositionally biased region" description="Polar residues" evidence="3">
    <location>
        <begin position="645"/>
        <end position="663"/>
    </location>
</feature>
<dbReference type="InterPro" id="IPR001789">
    <property type="entry name" value="Sig_transdc_resp-reg_receiver"/>
</dbReference>
<dbReference type="InterPro" id="IPR036097">
    <property type="entry name" value="HisK_dim/P_sf"/>
</dbReference>
<keyword evidence="6" id="KW-0808">Transferase</keyword>
<dbReference type="AlphaFoldDB" id="A0A6A6PUA1"/>
<dbReference type="PROSITE" id="PS50109">
    <property type="entry name" value="HIS_KIN"/>
    <property type="match status" value="1"/>
</dbReference>
<evidence type="ECO:0000256" key="3">
    <source>
        <dbReference type="SAM" id="MobiDB-lite"/>
    </source>
</evidence>
<dbReference type="SMART" id="SM00388">
    <property type="entry name" value="HisKA"/>
    <property type="match status" value="1"/>
</dbReference>
<dbReference type="GeneID" id="54474555"/>
<dbReference type="SMART" id="SM00387">
    <property type="entry name" value="HATPase_c"/>
    <property type="match status" value="1"/>
</dbReference>
<protein>
    <submittedName>
        <fullName evidence="6">Histidine kinase</fullName>
    </submittedName>
</protein>
<feature type="compositionally biased region" description="Basic and acidic residues" evidence="3">
    <location>
        <begin position="693"/>
        <end position="704"/>
    </location>
</feature>
<evidence type="ECO:0000256" key="2">
    <source>
        <dbReference type="PROSITE-ProRule" id="PRU00169"/>
    </source>
</evidence>
<dbReference type="SUPFAM" id="SSF52172">
    <property type="entry name" value="CheY-like"/>
    <property type="match status" value="1"/>
</dbReference>
<dbReference type="InterPro" id="IPR004358">
    <property type="entry name" value="Sig_transdc_His_kin-like_C"/>
</dbReference>
<dbReference type="SUPFAM" id="SSF55874">
    <property type="entry name" value="ATPase domain of HSP90 chaperone/DNA topoisomerase II/histidine kinase"/>
    <property type="match status" value="1"/>
</dbReference>
<evidence type="ECO:0000256" key="1">
    <source>
        <dbReference type="ARBA" id="ARBA00022553"/>
    </source>
</evidence>
<dbReference type="Pfam" id="PF00512">
    <property type="entry name" value="HisKA"/>
    <property type="match status" value="1"/>
</dbReference>
<dbReference type="InterPro" id="IPR036890">
    <property type="entry name" value="HATPase_C_sf"/>
</dbReference>